<keyword evidence="7" id="KW-0830">Ubiquinone</keyword>
<comment type="subcellular location">
    <subcellularLocation>
        <location evidence="2">Membrane</location>
        <topology evidence="2">Multi-pass membrane protein</topology>
    </subcellularLocation>
    <subcellularLocation>
        <location evidence="7">Mitochondrion membrane</location>
        <topology evidence="7">Multi-pass membrane protein</topology>
    </subcellularLocation>
</comment>
<feature type="transmembrane region" description="Helical" evidence="7">
    <location>
        <begin position="231"/>
        <end position="254"/>
    </location>
</feature>
<feature type="transmembrane region" description="Helical" evidence="7">
    <location>
        <begin position="29"/>
        <end position="48"/>
    </location>
</feature>
<protein>
    <recommendedName>
        <fullName evidence="7">NADH-ubiquinone oxidoreductase chain 4</fullName>
        <ecNumber evidence="7">7.1.1.2</ecNumber>
    </recommendedName>
</protein>
<dbReference type="GO" id="GO:0042773">
    <property type="term" value="P:ATP synthesis coupled electron transport"/>
    <property type="evidence" value="ECO:0007669"/>
    <property type="project" value="InterPro"/>
</dbReference>
<dbReference type="GeneID" id="11539182"/>
<evidence type="ECO:0000256" key="4">
    <source>
        <dbReference type="ARBA" id="ARBA00022692"/>
    </source>
</evidence>
<feature type="transmembrane region" description="Helical" evidence="7">
    <location>
        <begin position="76"/>
        <end position="98"/>
    </location>
</feature>
<keyword evidence="7" id="KW-0679">Respiratory chain</keyword>
<evidence type="ECO:0000256" key="5">
    <source>
        <dbReference type="ARBA" id="ARBA00022989"/>
    </source>
</evidence>
<dbReference type="EC" id="7.1.1.2" evidence="7"/>
<comment type="function">
    <text evidence="1">Core subunit of the mitochondrial membrane respiratory chain NADH dehydrogenase (Complex I) that is believed to belong to the minimal assembly required for catalysis. Complex I functions in the transfer of electrons from NADH to the respiratory chain. The immediate electron acceptor for the enzyme is believed to be ubiquinone.</text>
</comment>
<sequence>MLSGLIILPLLGIIGLVVVSANHRLSKQVTLGVTLANLALSLVLWGEFDGNSGEYQFVQELSYVTEWQIKLGVDGLSLLFVILTCFIIPCSILASWALPTPRTYHDLLQSWPLIEVVWVRLRGIPTLLDIPRTSHYLMVLLLVESLLIGLFLVLDLLLFYICYESVLIPLFLMIGIWSTSRNKVRASYLLFLYTLSGSLFMLLAILSIYMAAGTTDYLLLTTGEFTSSVQYALWLGVFLALAIKSPIIPLHIWLPLAHSEAPLAGSILLAGIVLKMATYGFLRILVTLLPEASEFFTPLVYTLCLISILYSCLSTLRQSNLKSIIAYSSIGHMAIAILGVFSNTTLGIEGGLLLGFAHGLVSPALFVCVGIIYERWHTLIILYFRGLTTIMPLFALLFFIFCLANMGVPLTANFLGEFLSLTGGFNRNPVLVGLAASSMVLVAGYSIWLYNRVCFGSLSPYLRATLDINRREFYLLLPFVVIVVFLGVYPKILLDSIHFSVSSLLYTTFPLKGRGLSEAPGRIIFKNQGRLAGGVSKEWNSI</sequence>
<dbReference type="GO" id="GO:0015990">
    <property type="term" value="P:electron transport coupled proton transport"/>
    <property type="evidence" value="ECO:0007669"/>
    <property type="project" value="TreeGrafter"/>
</dbReference>
<evidence type="ECO:0000256" key="6">
    <source>
        <dbReference type="ARBA" id="ARBA00023136"/>
    </source>
</evidence>
<feature type="transmembrane region" description="Helical" evidence="7">
    <location>
        <begin position="472"/>
        <end position="489"/>
    </location>
</feature>
<keyword evidence="7" id="KW-0813">Transport</keyword>
<keyword evidence="6 7" id="KW-0472">Membrane</keyword>
<feature type="domain" description="NADH:quinone oxidoreductase/Mrp antiporter transmembrane" evidence="8">
    <location>
        <begin position="155"/>
        <end position="435"/>
    </location>
</feature>
<keyword evidence="7" id="KW-0520">NAD</keyword>
<dbReference type="PRINTS" id="PR01437">
    <property type="entry name" value="NUOXDRDTASE4"/>
</dbReference>
<name>H2ESJ9_GIGMA</name>
<evidence type="ECO:0000256" key="2">
    <source>
        <dbReference type="ARBA" id="ARBA00004141"/>
    </source>
</evidence>
<dbReference type="GO" id="GO:0031966">
    <property type="term" value="C:mitochondrial membrane"/>
    <property type="evidence" value="ECO:0007669"/>
    <property type="project" value="UniProtKB-SubCell"/>
</dbReference>
<feature type="transmembrane region" description="Helical" evidence="7">
    <location>
        <begin position="325"/>
        <end position="346"/>
    </location>
</feature>
<comment type="function">
    <text evidence="7">Core subunit of the mitochondrial membrane respiratory chain NADH dehydrogenase (Complex I) which catalyzes electron transfer from NADH through the respiratory chain, using ubiquinone as an electron acceptor. Essential for the catalytic activity and assembly of complex I.</text>
</comment>
<feature type="transmembrane region" description="Helical" evidence="7">
    <location>
        <begin position="430"/>
        <end position="451"/>
    </location>
</feature>
<evidence type="ECO:0000313" key="9">
    <source>
        <dbReference type="EMBL" id="AEX32660.1"/>
    </source>
</evidence>
<dbReference type="GO" id="GO:0048039">
    <property type="term" value="F:ubiquinone binding"/>
    <property type="evidence" value="ECO:0007669"/>
    <property type="project" value="TreeGrafter"/>
</dbReference>
<feature type="transmembrane region" description="Helical" evidence="7">
    <location>
        <begin position="352"/>
        <end position="373"/>
    </location>
</feature>
<dbReference type="GO" id="GO:0003954">
    <property type="term" value="F:NADH dehydrogenase activity"/>
    <property type="evidence" value="ECO:0007669"/>
    <property type="project" value="TreeGrafter"/>
</dbReference>
<evidence type="ECO:0000259" key="8">
    <source>
        <dbReference type="Pfam" id="PF00361"/>
    </source>
</evidence>
<comment type="similarity">
    <text evidence="3 7">Belongs to the complex I subunit 4 family.</text>
</comment>
<feature type="transmembrane region" description="Helical" evidence="7">
    <location>
        <begin position="158"/>
        <end position="177"/>
    </location>
</feature>
<feature type="transmembrane region" description="Helical" evidence="7">
    <location>
        <begin position="189"/>
        <end position="211"/>
    </location>
</feature>
<evidence type="ECO:0000256" key="1">
    <source>
        <dbReference type="ARBA" id="ARBA00003257"/>
    </source>
</evidence>
<evidence type="ECO:0000256" key="7">
    <source>
        <dbReference type="RuleBase" id="RU003297"/>
    </source>
</evidence>
<keyword evidence="5 7" id="KW-1133">Transmembrane helix</keyword>
<reference evidence="9" key="1">
    <citation type="journal article" date="2012" name="New Phytol.">
        <title>The mitochondrial genome of the arbuscular mycorrhizal fungus Gigaspora margarita reveals two unsuspected trans-splicing events of group I introns.</title>
        <authorList>
            <person name="Pelin A."/>
            <person name="Pombert J.-F."/>
            <person name="Salvioli A."/>
            <person name="Bonen L."/>
            <person name="Bonfante P."/>
            <person name="Corradi N."/>
        </authorList>
    </citation>
    <scope>NUCLEOTIDE SEQUENCE</scope>
</reference>
<comment type="catalytic activity">
    <reaction evidence="7">
        <text>a ubiquinone + NADH + 5 H(+)(in) = a ubiquinol + NAD(+) + 4 H(+)(out)</text>
        <dbReference type="Rhea" id="RHEA:29091"/>
        <dbReference type="Rhea" id="RHEA-COMP:9565"/>
        <dbReference type="Rhea" id="RHEA-COMP:9566"/>
        <dbReference type="ChEBI" id="CHEBI:15378"/>
        <dbReference type="ChEBI" id="CHEBI:16389"/>
        <dbReference type="ChEBI" id="CHEBI:17976"/>
        <dbReference type="ChEBI" id="CHEBI:57540"/>
        <dbReference type="ChEBI" id="CHEBI:57945"/>
        <dbReference type="EC" id="7.1.1.2"/>
    </reaction>
</comment>
<dbReference type="GO" id="GO:0008137">
    <property type="term" value="F:NADH dehydrogenase (ubiquinone) activity"/>
    <property type="evidence" value="ECO:0007669"/>
    <property type="project" value="UniProtKB-UniRule"/>
</dbReference>
<evidence type="ECO:0000256" key="3">
    <source>
        <dbReference type="ARBA" id="ARBA00009025"/>
    </source>
</evidence>
<keyword evidence="7 9" id="KW-0496">Mitochondrion</keyword>
<keyword evidence="4 7" id="KW-0812">Transmembrane</keyword>
<dbReference type="AlphaFoldDB" id="H2ESJ9"/>
<organism evidence="9">
    <name type="scientific">Gigaspora margarita</name>
    <dbReference type="NCBI Taxonomy" id="4874"/>
    <lineage>
        <taxon>Eukaryota</taxon>
        <taxon>Fungi</taxon>
        <taxon>Fungi incertae sedis</taxon>
        <taxon>Mucoromycota</taxon>
        <taxon>Glomeromycotina</taxon>
        <taxon>Glomeromycetes</taxon>
        <taxon>Diversisporales</taxon>
        <taxon>Gigasporaceae</taxon>
        <taxon>Gigaspora</taxon>
    </lineage>
</organism>
<gene>
    <name evidence="9" type="primary">nad4</name>
</gene>
<feature type="transmembrane region" description="Helical" evidence="7">
    <location>
        <begin position="6"/>
        <end position="22"/>
    </location>
</feature>
<feature type="transmembrane region" description="Helical" evidence="7">
    <location>
        <begin position="380"/>
        <end position="410"/>
    </location>
</feature>
<dbReference type="InterPro" id="IPR001750">
    <property type="entry name" value="ND/Mrp_TM"/>
</dbReference>
<dbReference type="PANTHER" id="PTHR43507">
    <property type="entry name" value="NADH-UBIQUINONE OXIDOREDUCTASE CHAIN 4"/>
    <property type="match status" value="1"/>
</dbReference>
<proteinExistence type="inferred from homology"/>
<dbReference type="NCBIfam" id="TIGR01972">
    <property type="entry name" value="NDH_I_M"/>
    <property type="match status" value="1"/>
</dbReference>
<dbReference type="PANTHER" id="PTHR43507:SF1">
    <property type="entry name" value="NADH-UBIQUINONE OXIDOREDUCTASE CHAIN 4"/>
    <property type="match status" value="1"/>
</dbReference>
<dbReference type="InterPro" id="IPR003918">
    <property type="entry name" value="NADH_UbQ_OxRdtase"/>
</dbReference>
<feature type="transmembrane region" description="Helical" evidence="7">
    <location>
        <begin position="295"/>
        <end position="313"/>
    </location>
</feature>
<accession>H2ESJ9</accession>
<keyword evidence="7" id="KW-0249">Electron transport</keyword>
<dbReference type="InterPro" id="IPR010227">
    <property type="entry name" value="NADH_Q_OxRdtase_chainM/4"/>
</dbReference>
<dbReference type="RefSeq" id="YP_005088175.1">
    <property type="nucleotide sequence ID" value="NC_016684.1"/>
</dbReference>
<geneLocation type="mitochondrion" evidence="9"/>
<dbReference type="EMBL" id="JQ041882">
    <property type="protein sequence ID" value="AEX32660.1"/>
    <property type="molecule type" value="Genomic_DNA"/>
</dbReference>
<feature type="transmembrane region" description="Helical" evidence="7">
    <location>
        <begin position="266"/>
        <end position="289"/>
    </location>
</feature>
<dbReference type="Pfam" id="PF00361">
    <property type="entry name" value="Proton_antipo_M"/>
    <property type="match status" value="1"/>
</dbReference>
<feature type="transmembrane region" description="Helical" evidence="7">
    <location>
        <begin position="135"/>
        <end position="152"/>
    </location>
</feature>